<dbReference type="EMBL" id="VSSQ01005652">
    <property type="protein sequence ID" value="MPM29957.1"/>
    <property type="molecule type" value="Genomic_DNA"/>
</dbReference>
<dbReference type="Pfam" id="PF13420">
    <property type="entry name" value="Acetyltransf_4"/>
    <property type="match status" value="1"/>
</dbReference>
<dbReference type="SUPFAM" id="SSF55729">
    <property type="entry name" value="Acyl-CoA N-acyltransferases (Nat)"/>
    <property type="match status" value="1"/>
</dbReference>
<proteinExistence type="predicted"/>
<protein>
    <submittedName>
        <fullName evidence="4">L-methionine sulfoximine/L-methionine sulfone acetyltransferase</fullName>
        <ecNumber evidence="4">2.3.1.-</ecNumber>
    </submittedName>
</protein>
<evidence type="ECO:0000256" key="2">
    <source>
        <dbReference type="ARBA" id="ARBA00023315"/>
    </source>
</evidence>
<dbReference type="PROSITE" id="PS51186">
    <property type="entry name" value="GNAT"/>
    <property type="match status" value="1"/>
</dbReference>
<name>A0A644YNU5_9ZZZZ</name>
<comment type="caution">
    <text evidence="4">The sequence shown here is derived from an EMBL/GenBank/DDBJ whole genome shotgun (WGS) entry which is preliminary data.</text>
</comment>
<dbReference type="GO" id="GO:0016747">
    <property type="term" value="F:acyltransferase activity, transferring groups other than amino-acyl groups"/>
    <property type="evidence" value="ECO:0007669"/>
    <property type="project" value="InterPro"/>
</dbReference>
<dbReference type="InterPro" id="IPR000182">
    <property type="entry name" value="GNAT_dom"/>
</dbReference>
<gene>
    <name evidence="4" type="ORF">SDC9_76499</name>
</gene>
<dbReference type="AlphaFoldDB" id="A0A644YNU5"/>
<reference evidence="4" key="1">
    <citation type="submission" date="2019-08" db="EMBL/GenBank/DDBJ databases">
        <authorList>
            <person name="Kucharzyk K."/>
            <person name="Murdoch R.W."/>
            <person name="Higgins S."/>
            <person name="Loffler F."/>
        </authorList>
    </citation>
    <scope>NUCLEOTIDE SEQUENCE</scope>
</reference>
<evidence type="ECO:0000259" key="3">
    <source>
        <dbReference type="PROSITE" id="PS51186"/>
    </source>
</evidence>
<keyword evidence="2 4" id="KW-0012">Acyltransferase</keyword>
<feature type="domain" description="N-acetyltransferase" evidence="3">
    <location>
        <begin position="1"/>
        <end position="156"/>
    </location>
</feature>
<sequence>MIRAVCPEDAKRIAEIYSWYVANTTITYEITLPDEAEMLRRIKKISAQFPWLVYEEKGEVIGYAYAGKFREREAFNISVELSAYFDQEHCGGGRGMEIMKALLKELESYDLYTALACISYGNAASQKLCEKLGFELAGVTHNVGYKFGKWLSLAFYTLQLKEYKK</sequence>
<dbReference type="InterPro" id="IPR016181">
    <property type="entry name" value="Acyl_CoA_acyltransferase"/>
</dbReference>
<keyword evidence="1 4" id="KW-0808">Transferase</keyword>
<dbReference type="PANTHER" id="PTHR43072">
    <property type="entry name" value="N-ACETYLTRANSFERASE"/>
    <property type="match status" value="1"/>
</dbReference>
<evidence type="ECO:0000313" key="4">
    <source>
        <dbReference type="EMBL" id="MPM29957.1"/>
    </source>
</evidence>
<dbReference type="PANTHER" id="PTHR43072:SF23">
    <property type="entry name" value="UPF0039 PROTEIN C11D3.02C"/>
    <property type="match status" value="1"/>
</dbReference>
<evidence type="ECO:0000256" key="1">
    <source>
        <dbReference type="ARBA" id="ARBA00022679"/>
    </source>
</evidence>
<dbReference type="Gene3D" id="3.40.630.30">
    <property type="match status" value="1"/>
</dbReference>
<organism evidence="4">
    <name type="scientific">bioreactor metagenome</name>
    <dbReference type="NCBI Taxonomy" id="1076179"/>
    <lineage>
        <taxon>unclassified sequences</taxon>
        <taxon>metagenomes</taxon>
        <taxon>ecological metagenomes</taxon>
    </lineage>
</organism>
<accession>A0A644YNU5</accession>
<dbReference type="EC" id="2.3.1.-" evidence="4"/>